<evidence type="ECO:0000256" key="1">
    <source>
        <dbReference type="ARBA" id="ARBA00000822"/>
    </source>
</evidence>
<organism evidence="11 12">
    <name type="scientific">Bifiguratus adelaidae</name>
    <dbReference type="NCBI Taxonomy" id="1938954"/>
    <lineage>
        <taxon>Eukaryota</taxon>
        <taxon>Fungi</taxon>
        <taxon>Fungi incertae sedis</taxon>
        <taxon>Mucoromycota</taxon>
        <taxon>Mucoromycotina</taxon>
        <taxon>Endogonomycetes</taxon>
        <taxon>Endogonales</taxon>
        <taxon>Endogonales incertae sedis</taxon>
        <taxon>Bifiguratus</taxon>
    </lineage>
</organism>
<dbReference type="InterPro" id="IPR001223">
    <property type="entry name" value="Glyco_hydro18_cat"/>
</dbReference>
<dbReference type="Gene3D" id="3.20.20.80">
    <property type="entry name" value="Glycosidases"/>
    <property type="match status" value="1"/>
</dbReference>
<dbReference type="SUPFAM" id="SSF51445">
    <property type="entry name" value="(Trans)glycosidases"/>
    <property type="match status" value="1"/>
</dbReference>
<reference evidence="11 12" key="1">
    <citation type="journal article" date="2017" name="Mycologia">
        <title>Bifiguratus adelaidae, gen. et sp. nov., a new member of Mucoromycotina in endophytic and soil-dwelling habitats.</title>
        <authorList>
            <person name="Torres-Cruz T.J."/>
            <person name="Billingsley Tobias T.L."/>
            <person name="Almatruk M."/>
            <person name="Hesse C."/>
            <person name="Kuske C.R."/>
            <person name="Desiro A."/>
            <person name="Benucci G.M."/>
            <person name="Bonito G."/>
            <person name="Stajich J.E."/>
            <person name="Dunlap C."/>
            <person name="Arnold A.E."/>
            <person name="Porras-Alfaro A."/>
        </authorList>
    </citation>
    <scope>NUCLEOTIDE SEQUENCE [LARGE SCALE GENOMIC DNA]</scope>
    <source>
        <strain evidence="11 12">AZ0501</strain>
    </source>
</reference>
<feature type="domain" description="GH18" evidence="10">
    <location>
        <begin position="32"/>
        <end position="425"/>
    </location>
</feature>
<dbReference type="InterPro" id="IPR050314">
    <property type="entry name" value="Glycosyl_Hydrlase_18"/>
</dbReference>
<dbReference type="SUPFAM" id="SSF54556">
    <property type="entry name" value="Chitinase insertion domain"/>
    <property type="match status" value="1"/>
</dbReference>
<dbReference type="InterPro" id="IPR017853">
    <property type="entry name" value="GH"/>
</dbReference>
<dbReference type="GO" id="GO:0008061">
    <property type="term" value="F:chitin binding"/>
    <property type="evidence" value="ECO:0007669"/>
    <property type="project" value="InterPro"/>
</dbReference>
<dbReference type="InterPro" id="IPR001579">
    <property type="entry name" value="Glyco_hydro_18_chit_AS"/>
</dbReference>
<dbReference type="GO" id="GO:0006032">
    <property type="term" value="P:chitin catabolic process"/>
    <property type="evidence" value="ECO:0007669"/>
    <property type="project" value="UniProtKB-KW"/>
</dbReference>
<dbReference type="OrthoDB" id="73875at2759"/>
<evidence type="ECO:0000256" key="7">
    <source>
        <dbReference type="RuleBase" id="RU000489"/>
    </source>
</evidence>
<keyword evidence="4" id="KW-0119">Carbohydrate metabolism</keyword>
<feature type="chain" id="PRO_5012695344" description="GH18 domain-containing protein" evidence="9">
    <location>
        <begin position="23"/>
        <end position="425"/>
    </location>
</feature>
<evidence type="ECO:0000256" key="8">
    <source>
        <dbReference type="RuleBase" id="RU004453"/>
    </source>
</evidence>
<comment type="catalytic activity">
    <reaction evidence="1">
        <text>Random endo-hydrolysis of N-acetyl-beta-D-glucosaminide (1-&gt;4)-beta-linkages in chitin and chitodextrins.</text>
        <dbReference type="EC" id="3.2.1.14"/>
    </reaction>
</comment>
<evidence type="ECO:0000256" key="2">
    <source>
        <dbReference type="ARBA" id="ARBA00022801"/>
    </source>
</evidence>
<comment type="similarity">
    <text evidence="8">Belongs to the glycosyl hydrolase 18 family.</text>
</comment>
<dbReference type="SMART" id="SM00636">
    <property type="entry name" value="Glyco_18"/>
    <property type="match status" value="1"/>
</dbReference>
<comment type="caution">
    <text evidence="11">The sequence shown here is derived from an EMBL/GenBank/DDBJ whole genome shotgun (WGS) entry which is preliminary data.</text>
</comment>
<keyword evidence="5 7" id="KW-0326">Glycosidase</keyword>
<keyword evidence="12" id="KW-1185">Reference proteome</keyword>
<keyword evidence="3" id="KW-0146">Chitin degradation</keyword>
<dbReference type="PANTHER" id="PTHR11177:SF317">
    <property type="entry name" value="CHITINASE 12-RELATED"/>
    <property type="match status" value="1"/>
</dbReference>
<dbReference type="GO" id="GO:0005576">
    <property type="term" value="C:extracellular region"/>
    <property type="evidence" value="ECO:0007669"/>
    <property type="project" value="TreeGrafter"/>
</dbReference>
<dbReference type="InterPro" id="IPR029070">
    <property type="entry name" value="Chitinase_insertion_sf"/>
</dbReference>
<evidence type="ECO:0000256" key="4">
    <source>
        <dbReference type="ARBA" id="ARBA00023277"/>
    </source>
</evidence>
<feature type="signal peptide" evidence="9">
    <location>
        <begin position="1"/>
        <end position="22"/>
    </location>
</feature>
<dbReference type="GO" id="GO:0000272">
    <property type="term" value="P:polysaccharide catabolic process"/>
    <property type="evidence" value="ECO:0007669"/>
    <property type="project" value="UniProtKB-KW"/>
</dbReference>
<keyword evidence="2 7" id="KW-0378">Hydrolase</keyword>
<dbReference type="Pfam" id="PF00704">
    <property type="entry name" value="Glyco_hydro_18"/>
    <property type="match status" value="1"/>
</dbReference>
<dbReference type="PROSITE" id="PS01095">
    <property type="entry name" value="GH18_1"/>
    <property type="match status" value="1"/>
</dbReference>
<dbReference type="PROSITE" id="PS51910">
    <property type="entry name" value="GH18_2"/>
    <property type="match status" value="1"/>
</dbReference>
<sequence>MRSTISVIIMVGIALSVQLACAGPISKRATGPRVVGYYTDWSNVDPSTLPWSDYTHIQYFSAVTQPDYSLQYPETSNLDSLISNAHANGVTVSLTIGGWGQCDYCSSACNPTNRATFVNNIVAAVNKHGFDGVDIDWEYPDTSASGPSMQSSPEDTANLLATFQAIRSQLPNAILSAAVATQPFNDASGNPSTDVSGFSNTLDFISIMNYDTFGTSFIGPNSPLDNHCNLGYYPGASASAQGSVAAWTGANFPASKIVLGIPGYGYSYTAYSTSQYGSASSYASPYSKVNCPGVTKLKTGIHGPIKCGTNSTSRRRSRLAKRNGTGQIAFVDMVNNGYLQLNQTSQLYIAGPGWTRYWDSCGTAPYIFDGTSTLIAYDDTDSVWAKANWASQNVGGIMFWEMSQDDLGNGNFPLINSMNWALGRK</sequence>
<dbReference type="AlphaFoldDB" id="A0A261XTT0"/>
<dbReference type="EMBL" id="MVBO01000242">
    <property type="protein sequence ID" value="OZJ01775.1"/>
    <property type="molecule type" value="Genomic_DNA"/>
</dbReference>
<evidence type="ECO:0000256" key="3">
    <source>
        <dbReference type="ARBA" id="ARBA00023024"/>
    </source>
</evidence>
<evidence type="ECO:0000256" key="9">
    <source>
        <dbReference type="SAM" id="SignalP"/>
    </source>
</evidence>
<evidence type="ECO:0000256" key="6">
    <source>
        <dbReference type="ARBA" id="ARBA00023326"/>
    </source>
</evidence>
<protein>
    <recommendedName>
        <fullName evidence="10">GH18 domain-containing protein</fullName>
    </recommendedName>
</protein>
<evidence type="ECO:0000256" key="5">
    <source>
        <dbReference type="ARBA" id="ARBA00023295"/>
    </source>
</evidence>
<dbReference type="Gene3D" id="3.10.50.10">
    <property type="match status" value="1"/>
</dbReference>
<evidence type="ECO:0000313" key="12">
    <source>
        <dbReference type="Proteomes" id="UP000242875"/>
    </source>
</evidence>
<evidence type="ECO:0000259" key="10">
    <source>
        <dbReference type="PROSITE" id="PS51910"/>
    </source>
</evidence>
<proteinExistence type="inferred from homology"/>
<dbReference type="Proteomes" id="UP000242875">
    <property type="component" value="Unassembled WGS sequence"/>
</dbReference>
<evidence type="ECO:0000313" key="11">
    <source>
        <dbReference type="EMBL" id="OZJ01775.1"/>
    </source>
</evidence>
<keyword evidence="9" id="KW-0732">Signal</keyword>
<dbReference type="InterPro" id="IPR011583">
    <property type="entry name" value="Chitinase_II/V-like_cat"/>
</dbReference>
<name>A0A261XTT0_9FUNG</name>
<dbReference type="GO" id="GO:0008843">
    <property type="term" value="F:endochitinase activity"/>
    <property type="evidence" value="ECO:0007669"/>
    <property type="project" value="UniProtKB-EC"/>
</dbReference>
<gene>
    <name evidence="11" type="ORF">BZG36_05539</name>
</gene>
<dbReference type="PANTHER" id="PTHR11177">
    <property type="entry name" value="CHITINASE"/>
    <property type="match status" value="1"/>
</dbReference>
<keyword evidence="6" id="KW-0624">Polysaccharide degradation</keyword>
<accession>A0A261XTT0</accession>